<sequence length="128" mass="14293">MARLEDARNARIGSYHANAGTKMLQQKGYQVVVSVNHEASLRNLMAGRLDYWLAGRYTALALIANANALDKVVPALVVDQFPMYLACNPQTNELTLKKLEAAFQQLSQDGTFVAIDKHYDNWLPSRGR</sequence>
<dbReference type="PANTHER" id="PTHR38834:SF3">
    <property type="entry name" value="SOLUTE-BINDING PROTEIN FAMILY 3_N-TERMINAL DOMAIN-CONTAINING PROTEIN"/>
    <property type="match status" value="1"/>
</dbReference>
<dbReference type="PANTHER" id="PTHR38834">
    <property type="entry name" value="PERIPLASMIC SUBSTRATE BINDING PROTEIN FAMILY 3"/>
    <property type="match status" value="1"/>
</dbReference>
<protein>
    <submittedName>
        <fullName evidence="1">Transporter substrate-binding domain-containing protein</fullName>
    </submittedName>
</protein>
<dbReference type="Proteomes" id="UP001172778">
    <property type="component" value="Unassembled WGS sequence"/>
</dbReference>
<dbReference type="SUPFAM" id="SSF53850">
    <property type="entry name" value="Periplasmic binding protein-like II"/>
    <property type="match status" value="1"/>
</dbReference>
<dbReference type="Gene3D" id="3.40.190.10">
    <property type="entry name" value="Periplasmic binding protein-like II"/>
    <property type="match status" value="2"/>
</dbReference>
<evidence type="ECO:0000313" key="2">
    <source>
        <dbReference type="Proteomes" id="UP001172778"/>
    </source>
</evidence>
<keyword evidence="2" id="KW-1185">Reference proteome</keyword>
<name>A0ABT7DVL8_9NEIS</name>
<organism evidence="1 2">
    <name type="scientific">Parachitinimonas caeni</name>
    <dbReference type="NCBI Taxonomy" id="3031301"/>
    <lineage>
        <taxon>Bacteria</taxon>
        <taxon>Pseudomonadati</taxon>
        <taxon>Pseudomonadota</taxon>
        <taxon>Betaproteobacteria</taxon>
        <taxon>Neisseriales</taxon>
        <taxon>Chitinibacteraceae</taxon>
        <taxon>Parachitinimonas</taxon>
    </lineage>
</organism>
<dbReference type="RefSeq" id="WP_284100183.1">
    <property type="nucleotide sequence ID" value="NZ_JARRAF010000006.1"/>
</dbReference>
<gene>
    <name evidence="1" type="ORF">PZA18_07435</name>
</gene>
<accession>A0ABT7DVL8</accession>
<reference evidence="1" key="1">
    <citation type="submission" date="2023-03" db="EMBL/GenBank/DDBJ databases">
        <title>Chitinimonas shenzhenensis gen. nov., sp. nov., a novel member of family Burkholderiaceae isolated from activated sludge collected in Shen Zhen, China.</title>
        <authorList>
            <person name="Wang X."/>
        </authorList>
    </citation>
    <scope>NUCLEOTIDE SEQUENCE</scope>
    <source>
        <strain evidence="1">DQS-5</strain>
    </source>
</reference>
<evidence type="ECO:0000313" key="1">
    <source>
        <dbReference type="EMBL" id="MDK2123879.1"/>
    </source>
</evidence>
<proteinExistence type="predicted"/>
<dbReference type="EMBL" id="JARRAF010000006">
    <property type="protein sequence ID" value="MDK2123879.1"/>
    <property type="molecule type" value="Genomic_DNA"/>
</dbReference>
<comment type="caution">
    <text evidence="1">The sequence shown here is derived from an EMBL/GenBank/DDBJ whole genome shotgun (WGS) entry which is preliminary data.</text>
</comment>